<evidence type="ECO:0000256" key="1">
    <source>
        <dbReference type="SAM" id="MobiDB-lite"/>
    </source>
</evidence>
<accession>A0A1R4IWW9</accession>
<organism evidence="2 3">
    <name type="scientific">Luteococcus japonicus LSP_Lj1</name>
    <dbReference type="NCBI Taxonomy" id="1255658"/>
    <lineage>
        <taxon>Bacteria</taxon>
        <taxon>Bacillati</taxon>
        <taxon>Actinomycetota</taxon>
        <taxon>Actinomycetes</taxon>
        <taxon>Propionibacteriales</taxon>
        <taxon>Propionibacteriaceae</taxon>
        <taxon>Luteococcus</taxon>
    </lineage>
</organism>
<sequence length="43" mass="4456">MRSGTGHGGTHFSGRSTPVGAADHGWFITRNRGAPTCTCSHAD</sequence>
<name>A0A1R4IWW9_9ACTN</name>
<gene>
    <name evidence="2" type="ORF">FM114_04215</name>
</gene>
<protein>
    <submittedName>
        <fullName evidence="2">Uncharacterized protein</fullName>
    </submittedName>
</protein>
<dbReference type="Proteomes" id="UP000188342">
    <property type="component" value="Unassembled WGS sequence"/>
</dbReference>
<evidence type="ECO:0000313" key="3">
    <source>
        <dbReference type="Proteomes" id="UP000188342"/>
    </source>
</evidence>
<feature type="compositionally biased region" description="Gly residues" evidence="1">
    <location>
        <begin position="1"/>
        <end position="11"/>
    </location>
</feature>
<proteinExistence type="predicted"/>
<keyword evidence="3" id="KW-1185">Reference proteome</keyword>
<reference evidence="2 3" key="1">
    <citation type="submission" date="2017-02" db="EMBL/GenBank/DDBJ databases">
        <authorList>
            <person name="Peterson S.W."/>
        </authorList>
    </citation>
    <scope>NUCLEOTIDE SEQUENCE [LARGE SCALE GENOMIC DNA]</scope>
    <source>
        <strain evidence="2 3">LSP_Lj1</strain>
    </source>
</reference>
<feature type="region of interest" description="Disordered" evidence="1">
    <location>
        <begin position="1"/>
        <end position="22"/>
    </location>
</feature>
<dbReference type="AlphaFoldDB" id="A0A1R4IWW9"/>
<dbReference type="EMBL" id="FUKQ01000014">
    <property type="protein sequence ID" value="SJN24360.1"/>
    <property type="molecule type" value="Genomic_DNA"/>
</dbReference>
<evidence type="ECO:0000313" key="2">
    <source>
        <dbReference type="EMBL" id="SJN24360.1"/>
    </source>
</evidence>
<dbReference type="STRING" id="1255658.FM114_04215"/>